<feature type="domain" description="Glycosyl transferase family 1" evidence="1">
    <location>
        <begin position="182"/>
        <end position="350"/>
    </location>
</feature>
<proteinExistence type="predicted"/>
<reference evidence="3 4" key="1">
    <citation type="submission" date="2024-07" db="EMBL/GenBank/DDBJ databases">
        <title>Uliginosibacterium flavum JJ3220;KACC:17644.</title>
        <authorList>
            <person name="Kim M.K."/>
        </authorList>
    </citation>
    <scope>NUCLEOTIDE SEQUENCE [LARGE SCALE GENOMIC DNA]</scope>
    <source>
        <strain evidence="3 4">KACC:17644</strain>
    </source>
</reference>
<dbReference type="Proteomes" id="UP001549691">
    <property type="component" value="Unassembled WGS sequence"/>
</dbReference>
<evidence type="ECO:0000259" key="2">
    <source>
        <dbReference type="Pfam" id="PF13439"/>
    </source>
</evidence>
<evidence type="ECO:0000313" key="4">
    <source>
        <dbReference type="Proteomes" id="UP001549691"/>
    </source>
</evidence>
<dbReference type="EC" id="2.4.-.-" evidence="3"/>
<keyword evidence="3" id="KW-0808">Transferase</keyword>
<dbReference type="Pfam" id="PF00534">
    <property type="entry name" value="Glycos_transf_1"/>
    <property type="match status" value="1"/>
</dbReference>
<dbReference type="GO" id="GO:0016757">
    <property type="term" value="F:glycosyltransferase activity"/>
    <property type="evidence" value="ECO:0007669"/>
    <property type="project" value="UniProtKB-KW"/>
</dbReference>
<dbReference type="RefSeq" id="WP_354599614.1">
    <property type="nucleotide sequence ID" value="NZ_JBEWZI010000002.1"/>
</dbReference>
<evidence type="ECO:0000313" key="3">
    <source>
        <dbReference type="EMBL" id="MET7013159.1"/>
    </source>
</evidence>
<accession>A0ABV2TGW2</accession>
<comment type="caution">
    <text evidence="3">The sequence shown here is derived from an EMBL/GenBank/DDBJ whole genome shotgun (WGS) entry which is preliminary data.</text>
</comment>
<name>A0ABV2TGW2_9RHOO</name>
<keyword evidence="4" id="KW-1185">Reference proteome</keyword>
<dbReference type="Gene3D" id="3.40.50.2000">
    <property type="entry name" value="Glycogen Phosphorylase B"/>
    <property type="match status" value="2"/>
</dbReference>
<dbReference type="EMBL" id="JBEWZI010000002">
    <property type="protein sequence ID" value="MET7013159.1"/>
    <property type="molecule type" value="Genomic_DNA"/>
</dbReference>
<gene>
    <name evidence="3" type="ORF">ABXR19_03090</name>
</gene>
<dbReference type="InterPro" id="IPR028098">
    <property type="entry name" value="Glyco_trans_4-like_N"/>
</dbReference>
<keyword evidence="3" id="KW-0328">Glycosyltransferase</keyword>
<dbReference type="InterPro" id="IPR001296">
    <property type="entry name" value="Glyco_trans_1"/>
</dbReference>
<dbReference type="PANTHER" id="PTHR12526">
    <property type="entry name" value="GLYCOSYLTRANSFERASE"/>
    <property type="match status" value="1"/>
</dbReference>
<evidence type="ECO:0000259" key="1">
    <source>
        <dbReference type="Pfam" id="PF00534"/>
    </source>
</evidence>
<feature type="domain" description="Glycosyltransferase subfamily 4-like N-terminal" evidence="2">
    <location>
        <begin position="13"/>
        <end position="173"/>
    </location>
</feature>
<protein>
    <submittedName>
        <fullName evidence="3">Glycosyltransferase</fullName>
        <ecNumber evidence="3">2.4.-.-</ecNumber>
    </submittedName>
</protein>
<dbReference type="SUPFAM" id="SSF53756">
    <property type="entry name" value="UDP-Glycosyltransferase/glycogen phosphorylase"/>
    <property type="match status" value="1"/>
</dbReference>
<sequence length="378" mass="40574">MKVVFVITGLVAGGAENMLLKVLQHGQHLQGATVITLRAGGDLLPKYQAAGIHVEALDMHPGWPNPFAILQLARRLRELNADVVSTWMYHADLIGGLAAKLAGVPVAWGIRNSGVDERLTSRATRGVIKLCSWLSGPVPDAIITCSVRARDLHVEEGYRPEKFCMIQNGFDLQKFAPDPVARETVRAELGLPEDALLLGLFARYSPQKNHAGFLEAAGLLLKMRPGVNFVMAGVGATGDNVELRGLIERHGLTGRVHCLGLRHDIPRLTAALDLSCLASIFGEAFPNVLGEALACGVPCVATDVGDSEAIVGDCGKVVAPGDVRALAEAMQAMLCLSAAERQIMGARGRERMLEGFEIRQVAGLYEEIFKHLSSLRQG</sequence>
<dbReference type="PANTHER" id="PTHR12526:SF630">
    <property type="entry name" value="GLYCOSYLTRANSFERASE"/>
    <property type="match status" value="1"/>
</dbReference>
<dbReference type="Pfam" id="PF13439">
    <property type="entry name" value="Glyco_transf_4"/>
    <property type="match status" value="1"/>
</dbReference>
<organism evidence="3 4">
    <name type="scientific">Uliginosibacterium flavum</name>
    <dbReference type="NCBI Taxonomy" id="1396831"/>
    <lineage>
        <taxon>Bacteria</taxon>
        <taxon>Pseudomonadati</taxon>
        <taxon>Pseudomonadota</taxon>
        <taxon>Betaproteobacteria</taxon>
        <taxon>Rhodocyclales</taxon>
        <taxon>Zoogloeaceae</taxon>
        <taxon>Uliginosibacterium</taxon>
    </lineage>
</organism>